<dbReference type="EMBL" id="AP018248">
    <property type="protein sequence ID" value="BAZ01514.1"/>
    <property type="molecule type" value="Genomic_DNA"/>
</dbReference>
<proteinExistence type="predicted"/>
<dbReference type="AlphaFoldDB" id="A0A1Z4N728"/>
<accession>A0A1Z4N728</accession>
<evidence type="ECO:0000313" key="3">
    <source>
        <dbReference type="EMBL" id="BAZ01514.1"/>
    </source>
</evidence>
<evidence type="ECO:0000313" key="4">
    <source>
        <dbReference type="Proteomes" id="UP000218785"/>
    </source>
</evidence>
<dbReference type="Proteomes" id="UP000218785">
    <property type="component" value="Chromosome"/>
</dbReference>
<feature type="coiled-coil region" evidence="1">
    <location>
        <begin position="133"/>
        <end position="160"/>
    </location>
</feature>
<dbReference type="KEGG" id="ttq:NIES37_55160"/>
<name>A0A1Z4N728_9CYAN</name>
<evidence type="ECO:0008006" key="5">
    <source>
        <dbReference type="Google" id="ProtNLM"/>
    </source>
</evidence>
<feature type="compositionally biased region" description="Basic and acidic residues" evidence="2">
    <location>
        <begin position="12"/>
        <end position="30"/>
    </location>
</feature>
<keyword evidence="1" id="KW-0175">Coiled coil</keyword>
<protein>
    <recommendedName>
        <fullName evidence="5">Restriction endonuclease</fullName>
    </recommendedName>
</protein>
<organism evidence="3 4">
    <name type="scientific">Tolypothrix tenuis PCC 7101</name>
    <dbReference type="NCBI Taxonomy" id="231146"/>
    <lineage>
        <taxon>Bacteria</taxon>
        <taxon>Bacillati</taxon>
        <taxon>Cyanobacteriota</taxon>
        <taxon>Cyanophyceae</taxon>
        <taxon>Nostocales</taxon>
        <taxon>Tolypothrichaceae</taxon>
        <taxon>Tolypothrix</taxon>
    </lineage>
</organism>
<dbReference type="RefSeq" id="WP_096581127.1">
    <property type="nucleotide sequence ID" value="NZ_CAWNJS010000001.1"/>
</dbReference>
<sequence>MKKDIPSSLVKDTAKECARSHRQKEIERKQATNKAKKLLQQKKKLHQPNYLEQRLSDVDEINAEITDWINELQTILEHTLAVEDIVSFDNLRIRDTFPAMETPKQLSMALPKPKFYKLPVLPNWLIQRLPFLQQIYQQALQNAELNYQLAKQKYEEKETSRQLSIERLKANYEWRKHTAILETKKRNAEVDELEEAYYARFETAVVLYNEMVLERSEYPTLADLQYISYTDENKVAFPQQFQVAYISEAKQLVIDYELPVWRIIPTIAELRYDGGKDEIYGIPRTLREIEELYENIIASITLRTISEVFAADLGQHLDWVVFNGFVQKLDSNIKKSIPLNLISVRAAKEIFSNLNFTTMDKLTCLRKLGAQISSHLTAIQPVQSIADLNIANAKVRLQEDIG</sequence>
<reference evidence="3 4" key="1">
    <citation type="submission" date="2017-06" db="EMBL/GenBank/DDBJ databases">
        <title>Genome sequencing of cyanobaciteial culture collection at National Institute for Environmental Studies (NIES).</title>
        <authorList>
            <person name="Hirose Y."/>
            <person name="Shimura Y."/>
            <person name="Fujisawa T."/>
            <person name="Nakamura Y."/>
            <person name="Kawachi M."/>
        </authorList>
    </citation>
    <scope>NUCLEOTIDE SEQUENCE [LARGE SCALE GENOMIC DNA]</scope>
    <source>
        <strain evidence="3 4">NIES-37</strain>
    </source>
</reference>
<keyword evidence="4" id="KW-1185">Reference proteome</keyword>
<evidence type="ECO:0000256" key="2">
    <source>
        <dbReference type="SAM" id="MobiDB-lite"/>
    </source>
</evidence>
<feature type="region of interest" description="Disordered" evidence="2">
    <location>
        <begin position="1"/>
        <end position="33"/>
    </location>
</feature>
<gene>
    <name evidence="3" type="ORF">NIES37_55160</name>
</gene>
<evidence type="ECO:0000256" key="1">
    <source>
        <dbReference type="SAM" id="Coils"/>
    </source>
</evidence>